<gene>
    <name evidence="1" type="ORF">JKF63_03416</name>
</gene>
<comment type="caution">
    <text evidence="1">The sequence shown here is derived from an EMBL/GenBank/DDBJ whole genome shotgun (WGS) entry which is preliminary data.</text>
</comment>
<dbReference type="RefSeq" id="XP_067756209.1">
    <property type="nucleotide sequence ID" value="XM_067899419.1"/>
</dbReference>
<organism evidence="1 2">
    <name type="scientific">Porcisia hertigi</name>
    <dbReference type="NCBI Taxonomy" id="2761500"/>
    <lineage>
        <taxon>Eukaryota</taxon>
        <taxon>Discoba</taxon>
        <taxon>Euglenozoa</taxon>
        <taxon>Kinetoplastea</taxon>
        <taxon>Metakinetoplastina</taxon>
        <taxon>Trypanosomatida</taxon>
        <taxon>Trypanosomatidae</taxon>
        <taxon>Leishmaniinae</taxon>
        <taxon>Porcisia</taxon>
    </lineage>
</organism>
<reference evidence="1 2" key="1">
    <citation type="submission" date="2021-02" db="EMBL/GenBank/DDBJ databases">
        <title>Porcisia hertigi Genome sequencing and assembly.</title>
        <authorList>
            <person name="Almutairi H."/>
            <person name="Gatherer D."/>
        </authorList>
    </citation>
    <scope>NUCLEOTIDE SEQUENCE [LARGE SCALE GENOMIC DNA]</scope>
    <source>
        <strain evidence="1 2">C119</strain>
    </source>
</reference>
<sequence>MDTDALLTLSSFCRVRMQARPVFSTVSQTYVSDVINFIKQWQSSRSEQTPLVLAFSKAVADAFVETKTKRDQLIVLWLLCSLLMERMTDAGKLYWQCEHTRRIYRLSSSVSCISVDERDSSISVPPRLTPELAKPLNQDSASTKLSSNVASCSHTPIPARDSATVYCAPFQNGHALQTSKFDFFLPDVAESKDVLVFCTKMIQKGKYFRSCCVRRLDDCCDGKNLKECLMASNVHVVFVQQSIHKELKEVFIRCNVLFLDRLGRGTVDASEKTLRWTVFENLSHWLFILRAKSGQGFWRSWAATTKHQFGLILKLRVRHYPESAGEGIAPVQNFSYSAMTGPTLREVNSAADEAKRLGTGDDVEAVLLRNSFLAVLLCACGDGRVNAPGENRASVIRKETVMRTLEIACQVCRALM</sequence>
<evidence type="ECO:0000313" key="2">
    <source>
        <dbReference type="Proteomes" id="UP000674318"/>
    </source>
</evidence>
<dbReference type="EMBL" id="JAFJZO010000027">
    <property type="protein sequence ID" value="KAG5501586.1"/>
    <property type="molecule type" value="Genomic_DNA"/>
</dbReference>
<dbReference type="GeneID" id="94289496"/>
<evidence type="ECO:0000313" key="1">
    <source>
        <dbReference type="EMBL" id="KAG5501586.1"/>
    </source>
</evidence>
<keyword evidence="2" id="KW-1185">Reference proteome</keyword>
<dbReference type="Proteomes" id="UP000674318">
    <property type="component" value="Unassembled WGS sequence"/>
</dbReference>
<dbReference type="AlphaFoldDB" id="A0A836HYY8"/>
<dbReference type="KEGG" id="phet:94289496"/>
<accession>A0A836HYY8</accession>
<dbReference type="OrthoDB" id="258717at2759"/>
<proteinExistence type="predicted"/>
<protein>
    <submittedName>
        <fullName evidence="1">Uncharacterized protein</fullName>
    </submittedName>
</protein>
<name>A0A836HYY8_9TRYP</name>